<dbReference type="Pfam" id="PF04827">
    <property type="entry name" value="Plant_tran"/>
    <property type="match status" value="1"/>
</dbReference>
<comment type="caution">
    <text evidence="2">The sequence shown here is derived from an EMBL/GenBank/DDBJ whole genome shotgun (WGS) entry which is preliminary data.</text>
</comment>
<feature type="region of interest" description="Disordered" evidence="1">
    <location>
        <begin position="27"/>
        <end position="57"/>
    </location>
</feature>
<accession>A0A5N5FUV8</accession>
<dbReference type="OrthoDB" id="1162612at2759"/>
<dbReference type="PANTHER" id="PTHR47150:SF5">
    <property type="entry name" value="OS07G0546750 PROTEIN"/>
    <property type="match status" value="1"/>
</dbReference>
<feature type="compositionally biased region" description="Acidic residues" evidence="1">
    <location>
        <begin position="32"/>
        <end position="45"/>
    </location>
</feature>
<dbReference type="Proteomes" id="UP000327157">
    <property type="component" value="Chromosome 11"/>
</dbReference>
<dbReference type="EMBL" id="SMOL01000559">
    <property type="protein sequence ID" value="KAB2606938.1"/>
    <property type="molecule type" value="Genomic_DNA"/>
</dbReference>
<reference evidence="2 3" key="1">
    <citation type="submission" date="2019-09" db="EMBL/GenBank/DDBJ databases">
        <authorList>
            <person name="Ou C."/>
        </authorList>
    </citation>
    <scope>NUCLEOTIDE SEQUENCE [LARGE SCALE GENOMIC DNA]</scope>
    <source>
        <strain evidence="2">S2</strain>
        <tissue evidence="2">Leaf</tissue>
    </source>
</reference>
<reference evidence="3" key="2">
    <citation type="submission" date="2019-10" db="EMBL/GenBank/DDBJ databases">
        <title>A de novo genome assembly of a pear dwarfing rootstock.</title>
        <authorList>
            <person name="Wang F."/>
            <person name="Wang J."/>
            <person name="Li S."/>
            <person name="Zhang Y."/>
            <person name="Fang M."/>
            <person name="Ma L."/>
            <person name="Zhao Y."/>
            <person name="Jiang S."/>
        </authorList>
    </citation>
    <scope>NUCLEOTIDE SEQUENCE [LARGE SCALE GENOMIC DNA]</scope>
</reference>
<dbReference type="AlphaFoldDB" id="A0A5N5FUV8"/>
<evidence type="ECO:0000256" key="1">
    <source>
        <dbReference type="SAM" id="MobiDB-lite"/>
    </source>
</evidence>
<name>A0A5N5FUV8_9ROSA</name>
<protein>
    <submittedName>
        <fullName evidence="2">S ribonuclease</fullName>
    </submittedName>
</protein>
<dbReference type="PANTHER" id="PTHR47150">
    <property type="entry name" value="OS12G0169200 PROTEIN"/>
    <property type="match status" value="1"/>
</dbReference>
<evidence type="ECO:0000313" key="3">
    <source>
        <dbReference type="Proteomes" id="UP000327157"/>
    </source>
</evidence>
<reference evidence="2 3" key="3">
    <citation type="submission" date="2019-11" db="EMBL/GenBank/DDBJ databases">
        <title>A de novo genome assembly of a pear dwarfing rootstock.</title>
        <authorList>
            <person name="Wang F."/>
            <person name="Wang J."/>
            <person name="Li S."/>
            <person name="Zhang Y."/>
            <person name="Fang M."/>
            <person name="Ma L."/>
            <person name="Zhao Y."/>
            <person name="Jiang S."/>
        </authorList>
    </citation>
    <scope>NUCLEOTIDE SEQUENCE [LARGE SCALE GENOMIC DNA]</scope>
    <source>
        <strain evidence="2">S2</strain>
        <tissue evidence="2">Leaf</tissue>
    </source>
</reference>
<organism evidence="2 3">
    <name type="scientific">Pyrus ussuriensis x Pyrus communis</name>
    <dbReference type="NCBI Taxonomy" id="2448454"/>
    <lineage>
        <taxon>Eukaryota</taxon>
        <taxon>Viridiplantae</taxon>
        <taxon>Streptophyta</taxon>
        <taxon>Embryophyta</taxon>
        <taxon>Tracheophyta</taxon>
        <taxon>Spermatophyta</taxon>
        <taxon>Magnoliopsida</taxon>
        <taxon>eudicotyledons</taxon>
        <taxon>Gunneridae</taxon>
        <taxon>Pentapetalae</taxon>
        <taxon>rosids</taxon>
        <taxon>fabids</taxon>
        <taxon>Rosales</taxon>
        <taxon>Rosaceae</taxon>
        <taxon>Amygdaloideae</taxon>
        <taxon>Maleae</taxon>
        <taxon>Pyrus</taxon>
    </lineage>
</organism>
<feature type="compositionally biased region" description="Basic residues" evidence="1">
    <location>
        <begin position="48"/>
        <end position="57"/>
    </location>
</feature>
<proteinExistence type="predicted"/>
<keyword evidence="3" id="KW-1185">Reference proteome</keyword>
<gene>
    <name evidence="2" type="ORF">D8674_006655</name>
</gene>
<sequence length="390" mass="44705">MSSSRRAYKQLQEQQKRLLAQQEELVNLDQDGGGDEVFAMEEDEDDHHRRRRASHSRRIMQAMGQIAKPGRAANIDRRREIRGKDLLEDYFIPNIVYPDHVFRRRFRMQRSLFAKIMSDVCNHDPYFVQKEDVFHMLGLLPEQKITAALRMLVYGASADQVDEIARMGKTTVLESLMRFCSAIEALYTNEYLRQPTPRDMRRLLRKGEMRGFPSMIGSIDCMHWTWKNCPRAQNDLNVLAQSPVFDELLQGRGPRCTYWVNGTKYEGPYYLADDAASRASVAAIIAATAAAFSSSLPVGYAPRAPRVLHAPETDRLMGLSILGWAVDWHGLGASQLHGLEQIHLSFDEVVRSCKGLKCLAWLLRHCIDILLWNPSTRIAKFLPLKTWSNR</sequence>
<dbReference type="InterPro" id="IPR006912">
    <property type="entry name" value="Harbinger_derived_prot"/>
</dbReference>
<evidence type="ECO:0000313" key="2">
    <source>
        <dbReference type="EMBL" id="KAB2606938.1"/>
    </source>
</evidence>